<dbReference type="PANTHER" id="PTHR10380">
    <property type="entry name" value="CUTICLE PROTEIN"/>
    <property type="match status" value="1"/>
</dbReference>
<dbReference type="InterPro" id="IPR050468">
    <property type="entry name" value="Cuticle_Struct_Prot"/>
</dbReference>
<dbReference type="PRINTS" id="PR00947">
    <property type="entry name" value="CUTICLE"/>
</dbReference>
<dbReference type="PANTHER" id="PTHR10380:SF218">
    <property type="entry name" value="ADULT CUTICLE PROTEIN 65AA-RELATED"/>
    <property type="match status" value="1"/>
</dbReference>
<dbReference type="GeneID" id="101894386"/>
<keyword evidence="3" id="KW-0732">Signal</keyword>
<dbReference type="InterPro" id="IPR031311">
    <property type="entry name" value="CHIT_BIND_RR_consensus"/>
</dbReference>
<name>A0A1I8MXJ1_MUSDO</name>
<gene>
    <name evidence="4" type="primary">101894386</name>
    <name evidence="6" type="synonym">LOC101894386</name>
</gene>
<keyword evidence="5" id="KW-1185">Reference proteome</keyword>
<evidence type="ECO:0000313" key="6">
    <source>
        <dbReference type="RefSeq" id="XP_005184508.1"/>
    </source>
</evidence>
<organism evidence="4">
    <name type="scientific">Musca domestica</name>
    <name type="common">House fly</name>
    <dbReference type="NCBI Taxonomy" id="7370"/>
    <lineage>
        <taxon>Eukaryota</taxon>
        <taxon>Metazoa</taxon>
        <taxon>Ecdysozoa</taxon>
        <taxon>Arthropoda</taxon>
        <taxon>Hexapoda</taxon>
        <taxon>Insecta</taxon>
        <taxon>Pterygota</taxon>
        <taxon>Neoptera</taxon>
        <taxon>Endopterygota</taxon>
        <taxon>Diptera</taxon>
        <taxon>Brachycera</taxon>
        <taxon>Muscomorpha</taxon>
        <taxon>Muscoidea</taxon>
        <taxon>Muscidae</taxon>
        <taxon>Musca</taxon>
    </lineage>
</organism>
<sequence length="166" mass="18825">MKYFFAFLAFAAVCIIASASPVDNSGRYYHGQYYDGRYYKNRDFYNQRRYYDNLLKPYRADVVAKESRIVEQKVEPAVDGNFAYQFDTENGIHAEARGTSVNIGADEPAQKIEGSFAYITPEGLRVGVRYVADEAGYRPVYTFDGFEAVQHANSQPAANVEITKIH</sequence>
<accession>A0A1I8MXJ1</accession>
<evidence type="ECO:0000256" key="1">
    <source>
        <dbReference type="ARBA" id="ARBA00022460"/>
    </source>
</evidence>
<dbReference type="GO" id="GO:0062129">
    <property type="term" value="C:chitin-based extracellular matrix"/>
    <property type="evidence" value="ECO:0007669"/>
    <property type="project" value="TreeGrafter"/>
</dbReference>
<dbReference type="EnsemblMetazoa" id="MDOA009441-RA">
    <property type="protein sequence ID" value="MDOA009441-PA"/>
    <property type="gene ID" value="MDOA009441"/>
</dbReference>
<keyword evidence="1 2" id="KW-0193">Cuticle</keyword>
<evidence type="ECO:0000313" key="5">
    <source>
        <dbReference type="Proteomes" id="UP001652621"/>
    </source>
</evidence>
<proteinExistence type="predicted"/>
<evidence type="ECO:0000313" key="4">
    <source>
        <dbReference type="EnsemblMetazoa" id="MDOA009441-PA"/>
    </source>
</evidence>
<dbReference type="VEuPathDB" id="VectorBase:MDOMA2_007412"/>
<reference evidence="6" key="2">
    <citation type="submission" date="2025-04" db="UniProtKB">
        <authorList>
            <consortium name="RefSeq"/>
        </authorList>
    </citation>
    <scope>IDENTIFICATION</scope>
    <source>
        <strain evidence="6">Aabys</strain>
    </source>
</reference>
<dbReference type="InterPro" id="IPR000618">
    <property type="entry name" value="Insect_cuticle"/>
</dbReference>
<reference evidence="4" key="1">
    <citation type="submission" date="2020-05" db="UniProtKB">
        <authorList>
            <consortium name="EnsemblMetazoa"/>
        </authorList>
    </citation>
    <scope>IDENTIFICATION</scope>
    <source>
        <strain evidence="4">Aabys</strain>
    </source>
</reference>
<dbReference type="PROSITE" id="PS00233">
    <property type="entry name" value="CHIT_BIND_RR_1"/>
    <property type="match status" value="1"/>
</dbReference>
<dbReference type="AlphaFoldDB" id="A0A1I8MXJ1"/>
<protein>
    <submittedName>
        <fullName evidence="6">Endocuticle structural glycoprotein SgAbd-1</fullName>
    </submittedName>
</protein>
<dbReference type="KEGG" id="mde:101894386"/>
<evidence type="ECO:0000256" key="3">
    <source>
        <dbReference type="SAM" id="SignalP"/>
    </source>
</evidence>
<dbReference type="GO" id="GO:0008010">
    <property type="term" value="F:structural constituent of chitin-based larval cuticle"/>
    <property type="evidence" value="ECO:0007669"/>
    <property type="project" value="TreeGrafter"/>
</dbReference>
<feature type="signal peptide" evidence="3">
    <location>
        <begin position="1"/>
        <end position="19"/>
    </location>
</feature>
<dbReference type="Proteomes" id="UP001652621">
    <property type="component" value="Unplaced"/>
</dbReference>
<dbReference type="eggNOG" id="ENOG502T8GY">
    <property type="taxonomic scope" value="Eukaryota"/>
</dbReference>
<dbReference type="RefSeq" id="XP_005184508.1">
    <property type="nucleotide sequence ID" value="XM_005184451.3"/>
</dbReference>
<dbReference type="Pfam" id="PF00379">
    <property type="entry name" value="Chitin_bind_4"/>
    <property type="match status" value="1"/>
</dbReference>
<dbReference type="PROSITE" id="PS51155">
    <property type="entry name" value="CHIT_BIND_RR_2"/>
    <property type="match status" value="1"/>
</dbReference>
<dbReference type="STRING" id="7370.A0A1I8MXJ1"/>
<feature type="chain" id="PRO_5044560973" evidence="3">
    <location>
        <begin position="20"/>
        <end position="166"/>
    </location>
</feature>
<evidence type="ECO:0000256" key="2">
    <source>
        <dbReference type="PROSITE-ProRule" id="PRU00497"/>
    </source>
</evidence>
<dbReference type="VEuPathDB" id="VectorBase:MDOA009441"/>
<dbReference type="OrthoDB" id="6515429at2759"/>